<evidence type="ECO:0000313" key="13">
    <source>
        <dbReference type="Proteomes" id="UP001652660"/>
    </source>
</evidence>
<evidence type="ECO:0000259" key="12">
    <source>
        <dbReference type="PROSITE" id="PS50816"/>
    </source>
</evidence>
<feature type="domain" description="NAF" evidence="12">
    <location>
        <begin position="235"/>
        <end position="259"/>
    </location>
</feature>
<evidence type="ECO:0000256" key="10">
    <source>
        <dbReference type="PROSITE-ProRule" id="PRU10141"/>
    </source>
</evidence>
<dbReference type="SUPFAM" id="SSF56112">
    <property type="entry name" value="Protein kinase-like (PK-like)"/>
    <property type="match status" value="1"/>
</dbReference>
<dbReference type="PROSITE" id="PS50816">
    <property type="entry name" value="NAF"/>
    <property type="match status" value="1"/>
</dbReference>
<dbReference type="PANTHER" id="PTHR43895">
    <property type="entry name" value="CALCIUM/CALMODULIN-DEPENDENT PROTEIN KINASE KINASE-RELATED"/>
    <property type="match status" value="1"/>
</dbReference>
<dbReference type="Gene3D" id="3.30.310.80">
    <property type="entry name" value="Kinase associated domain 1, KA1"/>
    <property type="match status" value="1"/>
</dbReference>
<name>A0ABM4VPW2_COFAR</name>
<comment type="catalytic activity">
    <reaction evidence="9">
        <text>L-seryl-[protein] + ATP = O-phospho-L-seryl-[protein] + ADP + H(+)</text>
        <dbReference type="Rhea" id="RHEA:17989"/>
        <dbReference type="Rhea" id="RHEA-COMP:9863"/>
        <dbReference type="Rhea" id="RHEA-COMP:11604"/>
        <dbReference type="ChEBI" id="CHEBI:15378"/>
        <dbReference type="ChEBI" id="CHEBI:29999"/>
        <dbReference type="ChEBI" id="CHEBI:30616"/>
        <dbReference type="ChEBI" id="CHEBI:83421"/>
        <dbReference type="ChEBI" id="CHEBI:456216"/>
        <dbReference type="EC" id="2.7.11.1"/>
    </reaction>
</comment>
<dbReference type="InterPro" id="IPR004041">
    <property type="entry name" value="NAF_dom"/>
</dbReference>
<dbReference type="PANTHER" id="PTHR43895:SF123">
    <property type="entry name" value="NON-SPECIFIC SERINE_THREONINE PROTEIN KINASE"/>
    <property type="match status" value="1"/>
</dbReference>
<evidence type="ECO:0000256" key="8">
    <source>
        <dbReference type="ARBA" id="ARBA00047899"/>
    </source>
</evidence>
<feature type="binding site" evidence="10">
    <location>
        <position position="54"/>
    </location>
    <ligand>
        <name>ATP</name>
        <dbReference type="ChEBI" id="CHEBI:30616"/>
    </ligand>
</feature>
<evidence type="ECO:0000313" key="14">
    <source>
        <dbReference type="RefSeq" id="XP_071921572.1"/>
    </source>
</evidence>
<dbReference type="GO" id="GO:0016301">
    <property type="term" value="F:kinase activity"/>
    <property type="evidence" value="ECO:0007669"/>
    <property type="project" value="UniProtKB-KW"/>
</dbReference>
<dbReference type="CDD" id="cd12195">
    <property type="entry name" value="CIPK_C"/>
    <property type="match status" value="1"/>
</dbReference>
<accession>A0ABM4VPW2</accession>
<dbReference type="RefSeq" id="XP_071921572.1">
    <property type="nucleotide sequence ID" value="XM_072065471.1"/>
</dbReference>
<evidence type="ECO:0000256" key="5">
    <source>
        <dbReference type="ARBA" id="ARBA00022741"/>
    </source>
</evidence>
<dbReference type="Gene3D" id="1.10.510.10">
    <property type="entry name" value="Transferase(Phosphotransferase) domain 1"/>
    <property type="match status" value="1"/>
</dbReference>
<proteinExistence type="predicted"/>
<evidence type="ECO:0000256" key="3">
    <source>
        <dbReference type="ARBA" id="ARBA00022527"/>
    </source>
</evidence>
<evidence type="ECO:0000256" key="9">
    <source>
        <dbReference type="ARBA" id="ARBA00048679"/>
    </source>
</evidence>
<dbReference type="PROSITE" id="PS50011">
    <property type="entry name" value="PROTEIN_KINASE_DOM"/>
    <property type="match status" value="1"/>
</dbReference>
<keyword evidence="13" id="KW-1185">Reference proteome</keyword>
<dbReference type="Pfam" id="PF03822">
    <property type="entry name" value="NAF"/>
    <property type="match status" value="1"/>
</dbReference>
<dbReference type="Gene3D" id="3.30.200.20">
    <property type="entry name" value="Phosphorylase Kinase, domain 1"/>
    <property type="match status" value="1"/>
</dbReference>
<gene>
    <name evidence="14" type="primary">LOC113710203</name>
</gene>
<keyword evidence="4" id="KW-0808">Transferase</keyword>
<dbReference type="InterPro" id="IPR000719">
    <property type="entry name" value="Prot_kinase_dom"/>
</dbReference>
<keyword evidence="6 14" id="KW-0418">Kinase</keyword>
<evidence type="ECO:0000256" key="7">
    <source>
        <dbReference type="ARBA" id="ARBA00022840"/>
    </source>
</evidence>
<comment type="catalytic activity">
    <reaction evidence="8">
        <text>L-threonyl-[protein] + ATP = O-phospho-L-threonyl-[protein] + ADP + H(+)</text>
        <dbReference type="Rhea" id="RHEA:46608"/>
        <dbReference type="Rhea" id="RHEA-COMP:11060"/>
        <dbReference type="Rhea" id="RHEA-COMP:11605"/>
        <dbReference type="ChEBI" id="CHEBI:15378"/>
        <dbReference type="ChEBI" id="CHEBI:30013"/>
        <dbReference type="ChEBI" id="CHEBI:30616"/>
        <dbReference type="ChEBI" id="CHEBI:61977"/>
        <dbReference type="ChEBI" id="CHEBI:456216"/>
        <dbReference type="EC" id="2.7.11.1"/>
    </reaction>
</comment>
<evidence type="ECO:0000256" key="6">
    <source>
        <dbReference type="ARBA" id="ARBA00022777"/>
    </source>
</evidence>
<dbReference type="EC" id="2.7.11.1" evidence="2"/>
<dbReference type="InterPro" id="IPR018451">
    <property type="entry name" value="NAF/FISL_domain"/>
</dbReference>
<keyword evidence="3" id="KW-0723">Serine/threonine-protein kinase</keyword>
<dbReference type="InterPro" id="IPR017441">
    <property type="entry name" value="Protein_kinase_ATP_BS"/>
</dbReference>
<reference evidence="14" key="1">
    <citation type="submission" date="2025-08" db="UniProtKB">
        <authorList>
            <consortium name="RefSeq"/>
        </authorList>
    </citation>
    <scope>IDENTIFICATION</scope>
    <source>
        <tissue evidence="14">Leaves</tissue>
    </source>
</reference>
<evidence type="ECO:0000259" key="11">
    <source>
        <dbReference type="PROSITE" id="PS50011"/>
    </source>
</evidence>
<organism evidence="13 14">
    <name type="scientific">Coffea arabica</name>
    <name type="common">Arabian coffee</name>
    <dbReference type="NCBI Taxonomy" id="13443"/>
    <lineage>
        <taxon>Eukaryota</taxon>
        <taxon>Viridiplantae</taxon>
        <taxon>Streptophyta</taxon>
        <taxon>Embryophyta</taxon>
        <taxon>Tracheophyta</taxon>
        <taxon>Spermatophyta</taxon>
        <taxon>Magnoliopsida</taxon>
        <taxon>eudicotyledons</taxon>
        <taxon>Gunneridae</taxon>
        <taxon>Pentapetalae</taxon>
        <taxon>asterids</taxon>
        <taxon>lamiids</taxon>
        <taxon>Gentianales</taxon>
        <taxon>Rubiaceae</taxon>
        <taxon>Ixoroideae</taxon>
        <taxon>Gardenieae complex</taxon>
        <taxon>Bertiereae - Coffeeae clade</taxon>
        <taxon>Coffeeae</taxon>
        <taxon>Coffea</taxon>
    </lineage>
</organism>
<feature type="domain" description="Protein kinase" evidence="11">
    <location>
        <begin position="1"/>
        <end position="193"/>
    </location>
</feature>
<dbReference type="InterPro" id="IPR011009">
    <property type="entry name" value="Kinase-like_dom_sf"/>
</dbReference>
<keyword evidence="5 10" id="KW-0547">Nucleotide-binding</keyword>
<protein>
    <recommendedName>
        <fullName evidence="2">non-specific serine/threonine protein kinase</fullName>
        <ecNumber evidence="2">2.7.11.1</ecNumber>
    </recommendedName>
</protein>
<sequence length="382" mass="42665">MKMASSRSSGGSGGFGASKTRVGRYELGKTLGEGTFAKVKFARNIETGENVAIKILDKEKILKHKMIGQIKREISTMKLIRHPNVIRMFEEDGLLHTTCGTPNYVAPEVINNKGYDGAKADLWSCGVILFVLMAGYLPFEESNLLSLYKKIFKAEFTCPPWFSSSAKRLVKRILDPNPQTRITIAELIENDWFKKGYQPPVFEQEEVSLDDVDSVFDESAESQNLVVERREEHPTTPLTMNAFELISTSQGLNLSSLFEKHMGFVKRETRFTSKRPANEIISKIEEAAVPLGFGVKKNNYKMKLQAEKTGRKGHLSVATEIYEVAPSLFMVELRKAGGDTLEFHKFYKNLSTGLKDIVWKTGDEAKEELNDGVAGISASSSS</sequence>
<dbReference type="Pfam" id="PF00069">
    <property type="entry name" value="Pkinase"/>
    <property type="match status" value="2"/>
</dbReference>
<evidence type="ECO:0000256" key="1">
    <source>
        <dbReference type="ARBA" id="ARBA00001936"/>
    </source>
</evidence>
<keyword evidence="7 10" id="KW-0067">ATP-binding</keyword>
<dbReference type="Proteomes" id="UP001652660">
    <property type="component" value="Chromosome 9e"/>
</dbReference>
<evidence type="ECO:0000256" key="2">
    <source>
        <dbReference type="ARBA" id="ARBA00012513"/>
    </source>
</evidence>
<dbReference type="PROSITE" id="PS00107">
    <property type="entry name" value="PROTEIN_KINASE_ATP"/>
    <property type="match status" value="1"/>
</dbReference>
<evidence type="ECO:0000256" key="4">
    <source>
        <dbReference type="ARBA" id="ARBA00022679"/>
    </source>
</evidence>
<dbReference type="GeneID" id="113710203"/>
<comment type="cofactor">
    <cofactor evidence="1">
        <name>Mn(2+)</name>
        <dbReference type="ChEBI" id="CHEBI:29035"/>
    </cofactor>
</comment>